<protein>
    <recommendedName>
        <fullName evidence="3">Restriction system protein Mrr-like N-terminal domain-containing protein</fullName>
    </recommendedName>
</protein>
<dbReference type="EMBL" id="CP017754">
    <property type="protein sequence ID" value="AOZ06743.1"/>
    <property type="molecule type" value="Genomic_DNA"/>
</dbReference>
<organism evidence="1 2">
    <name type="scientific">Cupriavidus malaysiensis</name>
    <dbReference type="NCBI Taxonomy" id="367825"/>
    <lineage>
        <taxon>Bacteria</taxon>
        <taxon>Pseudomonadati</taxon>
        <taxon>Pseudomonadota</taxon>
        <taxon>Betaproteobacteria</taxon>
        <taxon>Burkholderiales</taxon>
        <taxon>Burkholderiaceae</taxon>
        <taxon>Cupriavidus</taxon>
    </lineage>
</organism>
<sequence length="90" mass="10504">MTTTKTKYEKLDALIMAAIVGNPIDFNSIYQRNVKKECERIADEDNKARDLPKWREIHGWRILDRRLQALRKAGKIRHTGKGWVRAQEAA</sequence>
<dbReference type="SUPFAM" id="SSF111321">
    <property type="entry name" value="AF1104-like"/>
    <property type="match status" value="1"/>
</dbReference>
<evidence type="ECO:0000313" key="2">
    <source>
        <dbReference type="Proteomes" id="UP000177515"/>
    </source>
</evidence>
<gene>
    <name evidence="1" type="ORF">BKK80_13640</name>
</gene>
<accession>A0ABN4TP14</accession>
<keyword evidence="2" id="KW-1185">Reference proteome</keyword>
<dbReference type="Proteomes" id="UP000177515">
    <property type="component" value="Chromosome 1"/>
</dbReference>
<proteinExistence type="predicted"/>
<evidence type="ECO:0000313" key="1">
    <source>
        <dbReference type="EMBL" id="AOZ06743.1"/>
    </source>
</evidence>
<dbReference type="InterPro" id="IPR036075">
    <property type="entry name" value="ARMT-1-like_metal-bd_sf"/>
</dbReference>
<name>A0ABN4TP14_9BURK</name>
<evidence type="ECO:0008006" key="3">
    <source>
        <dbReference type="Google" id="ProtNLM"/>
    </source>
</evidence>
<dbReference type="RefSeq" id="WP_071069883.1">
    <property type="nucleotide sequence ID" value="NZ_CP017754.1"/>
</dbReference>
<reference evidence="1 2" key="1">
    <citation type="submission" date="2016-10" db="EMBL/GenBank/DDBJ databases">
        <title>Complete genome sequences of three Cupriavidus strains isolated from various Malaysian environments.</title>
        <authorList>
            <person name="Abdullah A.A.-A."/>
            <person name="Shafie N.A.H."/>
            <person name="Lau N.S."/>
        </authorList>
    </citation>
    <scope>NUCLEOTIDE SEQUENCE [LARGE SCALE GENOMIC DNA]</scope>
    <source>
        <strain evidence="1 2">USMAA1020</strain>
    </source>
</reference>